<protein>
    <submittedName>
        <fullName evidence="1">Calcium-transporting ATPase plasma membrane-type-like</fullName>
    </submittedName>
</protein>
<sequence length="56" mass="6053">MVKDKNLKSLNEFGGIEGVVHVLGTVPDKGIIGSDGDISRRIELFGSNTYKKPPPK</sequence>
<name>A0A392V1V0_9FABA</name>
<proteinExistence type="predicted"/>
<dbReference type="EMBL" id="LXQA011018717">
    <property type="protein sequence ID" value="MCI81423.1"/>
    <property type="molecule type" value="Genomic_DNA"/>
</dbReference>
<evidence type="ECO:0000313" key="1">
    <source>
        <dbReference type="EMBL" id="MCI81423.1"/>
    </source>
</evidence>
<dbReference type="AlphaFoldDB" id="A0A392V1V0"/>
<evidence type="ECO:0000313" key="2">
    <source>
        <dbReference type="Proteomes" id="UP000265520"/>
    </source>
</evidence>
<feature type="non-terminal residue" evidence="1">
    <location>
        <position position="56"/>
    </location>
</feature>
<organism evidence="1 2">
    <name type="scientific">Trifolium medium</name>
    <dbReference type="NCBI Taxonomy" id="97028"/>
    <lineage>
        <taxon>Eukaryota</taxon>
        <taxon>Viridiplantae</taxon>
        <taxon>Streptophyta</taxon>
        <taxon>Embryophyta</taxon>
        <taxon>Tracheophyta</taxon>
        <taxon>Spermatophyta</taxon>
        <taxon>Magnoliopsida</taxon>
        <taxon>eudicotyledons</taxon>
        <taxon>Gunneridae</taxon>
        <taxon>Pentapetalae</taxon>
        <taxon>rosids</taxon>
        <taxon>fabids</taxon>
        <taxon>Fabales</taxon>
        <taxon>Fabaceae</taxon>
        <taxon>Papilionoideae</taxon>
        <taxon>50 kb inversion clade</taxon>
        <taxon>NPAAA clade</taxon>
        <taxon>Hologalegina</taxon>
        <taxon>IRL clade</taxon>
        <taxon>Trifolieae</taxon>
        <taxon>Trifolium</taxon>
    </lineage>
</organism>
<reference evidence="1 2" key="1">
    <citation type="journal article" date="2018" name="Front. Plant Sci.">
        <title>Red Clover (Trifolium pratense) and Zigzag Clover (T. medium) - A Picture of Genomic Similarities and Differences.</title>
        <authorList>
            <person name="Dluhosova J."/>
            <person name="Istvanek J."/>
            <person name="Nedelnik J."/>
            <person name="Repkova J."/>
        </authorList>
    </citation>
    <scope>NUCLEOTIDE SEQUENCE [LARGE SCALE GENOMIC DNA]</scope>
    <source>
        <strain evidence="2">cv. 10/8</strain>
        <tissue evidence="1">Leaf</tissue>
    </source>
</reference>
<comment type="caution">
    <text evidence="1">The sequence shown here is derived from an EMBL/GenBank/DDBJ whole genome shotgun (WGS) entry which is preliminary data.</text>
</comment>
<accession>A0A392V1V0</accession>
<keyword evidence="2" id="KW-1185">Reference proteome</keyword>
<dbReference type="Proteomes" id="UP000265520">
    <property type="component" value="Unassembled WGS sequence"/>
</dbReference>